<dbReference type="CDD" id="cd00156">
    <property type="entry name" value="REC"/>
    <property type="match status" value="1"/>
</dbReference>
<dbReference type="PROSITE" id="PS51832">
    <property type="entry name" value="HD_GYP"/>
    <property type="match status" value="1"/>
</dbReference>
<dbReference type="Gene3D" id="1.10.3210.10">
    <property type="entry name" value="Hypothetical protein af1432"/>
    <property type="match status" value="1"/>
</dbReference>
<evidence type="ECO:0000259" key="2">
    <source>
        <dbReference type="PROSITE" id="PS50110"/>
    </source>
</evidence>
<dbReference type="Pfam" id="PF00072">
    <property type="entry name" value="Response_reg"/>
    <property type="match status" value="1"/>
</dbReference>
<dbReference type="InterPro" id="IPR037522">
    <property type="entry name" value="HD_GYP_dom"/>
</dbReference>
<dbReference type="Proteomes" id="UP000006048">
    <property type="component" value="Chromosome"/>
</dbReference>
<keyword evidence="1" id="KW-0597">Phosphoprotein</keyword>
<proteinExistence type="predicted"/>
<feature type="domain" description="HD-GYP" evidence="3">
    <location>
        <begin position="159"/>
        <end position="356"/>
    </location>
</feature>
<gene>
    <name evidence="4" type="ordered locus">Turpa_3865</name>
</gene>
<dbReference type="STRING" id="869212.Turpa_3865"/>
<dbReference type="SUPFAM" id="SSF52172">
    <property type="entry name" value="CheY-like"/>
    <property type="match status" value="1"/>
</dbReference>
<dbReference type="PANTHER" id="PTHR45228:SF1">
    <property type="entry name" value="CYCLIC DI-GMP PHOSPHODIESTERASE TM_0186"/>
    <property type="match status" value="1"/>
</dbReference>
<dbReference type="InterPro" id="IPR003607">
    <property type="entry name" value="HD/PDEase_dom"/>
</dbReference>
<feature type="modified residue" description="4-aspartylphosphate" evidence="1">
    <location>
        <position position="83"/>
    </location>
</feature>
<protein>
    <submittedName>
        <fullName evidence="4">Response regulator receiver modulated metal dependent phosphohydrolase</fullName>
    </submittedName>
</protein>
<dbReference type="InterPro" id="IPR011006">
    <property type="entry name" value="CheY-like_superfamily"/>
</dbReference>
<accession>I4BB42</accession>
<dbReference type="InterPro" id="IPR052020">
    <property type="entry name" value="Cyclic_di-GMP/3'3'-cGAMP_PDE"/>
</dbReference>
<dbReference type="PANTHER" id="PTHR45228">
    <property type="entry name" value="CYCLIC DI-GMP PHOSPHODIESTERASE TM_0186-RELATED"/>
    <property type="match status" value="1"/>
</dbReference>
<dbReference type="KEGG" id="tpx:Turpa_3865"/>
<dbReference type="SMART" id="SM00448">
    <property type="entry name" value="REC"/>
    <property type="match status" value="1"/>
</dbReference>
<dbReference type="Gene3D" id="3.40.50.2300">
    <property type="match status" value="1"/>
</dbReference>
<name>I4BB42_TURPD</name>
<evidence type="ECO:0000256" key="1">
    <source>
        <dbReference type="PROSITE-ProRule" id="PRU00169"/>
    </source>
</evidence>
<dbReference type="GO" id="GO:0000160">
    <property type="term" value="P:phosphorelay signal transduction system"/>
    <property type="evidence" value="ECO:0007669"/>
    <property type="project" value="InterPro"/>
</dbReference>
<dbReference type="AlphaFoldDB" id="I4BB42"/>
<dbReference type="SUPFAM" id="SSF109604">
    <property type="entry name" value="HD-domain/PDEase-like"/>
    <property type="match status" value="1"/>
</dbReference>
<dbReference type="RefSeq" id="WP_014804976.1">
    <property type="nucleotide sequence ID" value="NC_018020.1"/>
</dbReference>
<dbReference type="InterPro" id="IPR001789">
    <property type="entry name" value="Sig_transdc_resp-reg_receiver"/>
</dbReference>
<feature type="domain" description="Response regulatory" evidence="2">
    <location>
        <begin position="34"/>
        <end position="148"/>
    </location>
</feature>
<keyword evidence="5" id="KW-1185">Reference proteome</keyword>
<evidence type="ECO:0000259" key="3">
    <source>
        <dbReference type="PROSITE" id="PS51832"/>
    </source>
</evidence>
<dbReference type="CDD" id="cd00077">
    <property type="entry name" value="HDc"/>
    <property type="match status" value="1"/>
</dbReference>
<evidence type="ECO:0000313" key="5">
    <source>
        <dbReference type="Proteomes" id="UP000006048"/>
    </source>
</evidence>
<sequence>MSPDTPITAGPALQWNGYPATAATADKTAAQNVSVLIADDDLAVRRSLRQTIEAWGYTVVEAASGRQALALMAVDPNRVVLSDIDMPEGDGFDLLHEITGRYPQAGVIMVSGMSHEKIIDAAIEGGALGYVQKPFRLPELKSQLAAAVRKLQNPGRTQDLDTVKEYARLFVMTSDLHHIETGSHIRRIQKLSRHLARLAGCSDTHADLIGEAAGLHDIGKLAIPDAILKKPGPLTPEEFEIMKTHPVLGGKILEAAKDPLLKLAHVIALHHHERWDGNGYPHRLQGEACPLEARIVGIVDVYDALTERRVYKEPWPVEKVIEFFHEKRESSFDPRLVDLLLSNFAEFETIRTAEHS</sequence>
<dbReference type="SMART" id="SM00471">
    <property type="entry name" value="HDc"/>
    <property type="match status" value="1"/>
</dbReference>
<dbReference type="EMBL" id="CP002959">
    <property type="protein sequence ID" value="AFM14499.1"/>
    <property type="molecule type" value="Genomic_DNA"/>
</dbReference>
<dbReference type="Pfam" id="PF13487">
    <property type="entry name" value="HD_5"/>
    <property type="match status" value="1"/>
</dbReference>
<reference evidence="4 5" key="1">
    <citation type="submission" date="2012-06" db="EMBL/GenBank/DDBJ databases">
        <title>The complete chromosome of genome of Turneriella parva DSM 21527.</title>
        <authorList>
            <consortium name="US DOE Joint Genome Institute (JGI-PGF)"/>
            <person name="Lucas S."/>
            <person name="Han J."/>
            <person name="Lapidus A."/>
            <person name="Bruce D."/>
            <person name="Goodwin L."/>
            <person name="Pitluck S."/>
            <person name="Peters L."/>
            <person name="Kyrpides N."/>
            <person name="Mavromatis K."/>
            <person name="Ivanova N."/>
            <person name="Mikhailova N."/>
            <person name="Chertkov O."/>
            <person name="Detter J.C."/>
            <person name="Tapia R."/>
            <person name="Han C."/>
            <person name="Land M."/>
            <person name="Hauser L."/>
            <person name="Markowitz V."/>
            <person name="Cheng J.-F."/>
            <person name="Hugenholtz P."/>
            <person name="Woyke T."/>
            <person name="Wu D."/>
            <person name="Gronow S."/>
            <person name="Wellnitz S."/>
            <person name="Brambilla E."/>
            <person name="Klenk H.-P."/>
            <person name="Eisen J.A."/>
        </authorList>
    </citation>
    <scope>NUCLEOTIDE SEQUENCE [LARGE SCALE GENOMIC DNA]</scope>
    <source>
        <strain evidence="5">ATCC BAA-1111 / DSM 21527 / NCTC 11395 / H</strain>
    </source>
</reference>
<evidence type="ECO:0000313" key="4">
    <source>
        <dbReference type="EMBL" id="AFM14499.1"/>
    </source>
</evidence>
<dbReference type="HOGENOM" id="CLU_000445_92_10_12"/>
<organism evidence="4 5">
    <name type="scientific">Turneriella parva (strain ATCC BAA-1111 / DSM 21527 / NCTC 11395 / H)</name>
    <name type="common">Leptospira parva</name>
    <dbReference type="NCBI Taxonomy" id="869212"/>
    <lineage>
        <taxon>Bacteria</taxon>
        <taxon>Pseudomonadati</taxon>
        <taxon>Spirochaetota</taxon>
        <taxon>Spirochaetia</taxon>
        <taxon>Leptospirales</taxon>
        <taxon>Leptospiraceae</taxon>
        <taxon>Turneriella</taxon>
    </lineage>
</organism>
<dbReference type="PROSITE" id="PS50110">
    <property type="entry name" value="RESPONSE_REGULATORY"/>
    <property type="match status" value="1"/>
</dbReference>